<comment type="caution">
    <text evidence="1">The sequence shown here is derived from an EMBL/GenBank/DDBJ whole genome shotgun (WGS) entry which is preliminary data.</text>
</comment>
<gene>
    <name evidence="1" type="ORF">US67_C0043G0007</name>
</gene>
<evidence type="ECO:0008006" key="3">
    <source>
        <dbReference type="Google" id="ProtNLM"/>
    </source>
</evidence>
<evidence type="ECO:0000313" key="1">
    <source>
        <dbReference type="EMBL" id="KKQ48052.1"/>
    </source>
</evidence>
<reference evidence="1 2" key="1">
    <citation type="journal article" date="2015" name="Nature">
        <title>rRNA introns, odd ribosomes, and small enigmatic genomes across a large radiation of phyla.</title>
        <authorList>
            <person name="Brown C.T."/>
            <person name="Hug L.A."/>
            <person name="Thomas B.C."/>
            <person name="Sharon I."/>
            <person name="Castelle C.J."/>
            <person name="Singh A."/>
            <person name="Wilkins M.J."/>
            <person name="Williams K.H."/>
            <person name="Banfield J.F."/>
        </authorList>
    </citation>
    <scope>NUCLEOTIDE SEQUENCE [LARGE SCALE GENOMIC DNA]</scope>
</reference>
<dbReference type="AlphaFoldDB" id="A0A0G0I0E4"/>
<dbReference type="InterPro" id="IPR019546">
    <property type="entry name" value="TAT_signal_bac_arc"/>
</dbReference>
<accession>A0A0G0I0E4</accession>
<dbReference type="InterPro" id="IPR006311">
    <property type="entry name" value="TAT_signal"/>
</dbReference>
<proteinExistence type="predicted"/>
<dbReference type="PROSITE" id="PS51318">
    <property type="entry name" value="TAT"/>
    <property type="match status" value="1"/>
</dbReference>
<dbReference type="NCBIfam" id="TIGR01409">
    <property type="entry name" value="TAT_signal_seq"/>
    <property type="match status" value="1"/>
</dbReference>
<sequence length="353" mass="38801">MADELAEGVGPKKISRREFLKTAGVFAGAGLLTACGAPGKEDTPQENESYGNIVKLETEYNNKFIDPIFPETSENDKVIKIEELNNILDSGRILSPDINELVDPRSGQVNVSSLSETVPAIIAPFLQVASQSGLDRILTPDNINLGTKISWTEFFHWTNHAPEVGKSIFDIVSYGRYQHAVINGALQGGGSILHRPETVLSSGTKLQEAYMFIRSFGKQQWVTILAQNGSPITAFDSAIRHGKYNPNEAARMMRKFLEIARQINPEEVPGDIVKNWKDNPPPLIRYVAWSLQSKAAELAAKYSLSSQKVINGISTFMKSPIIIVPTAPFTCEQDGQFDELETLICPPAVKPST</sequence>
<organism evidence="1 2">
    <name type="scientific">Candidatus Woesebacteria bacterium GW2011_GWD1_38_10</name>
    <dbReference type="NCBI Taxonomy" id="1618592"/>
    <lineage>
        <taxon>Bacteria</taxon>
        <taxon>Candidatus Woeseibacteriota</taxon>
    </lineage>
</organism>
<dbReference type="EMBL" id="LBTW01000043">
    <property type="protein sequence ID" value="KKQ48052.1"/>
    <property type="molecule type" value="Genomic_DNA"/>
</dbReference>
<protein>
    <recommendedName>
        <fullName evidence="3">Twin-arginine translocation signal domain-containing protein</fullName>
    </recommendedName>
</protein>
<dbReference type="Proteomes" id="UP000034366">
    <property type="component" value="Unassembled WGS sequence"/>
</dbReference>
<name>A0A0G0I0E4_9BACT</name>
<evidence type="ECO:0000313" key="2">
    <source>
        <dbReference type="Proteomes" id="UP000034366"/>
    </source>
</evidence>